<dbReference type="RefSeq" id="WP_066192999.1">
    <property type="nucleotide sequence ID" value="NZ_JARMMB010000061.1"/>
</dbReference>
<evidence type="ECO:0000313" key="4">
    <source>
        <dbReference type="EMBL" id="PKG27197.1"/>
    </source>
</evidence>
<feature type="domain" description="Leucine-binding protein" evidence="3">
    <location>
        <begin position="51"/>
        <end position="195"/>
    </location>
</feature>
<dbReference type="Proteomes" id="UP000233343">
    <property type="component" value="Unassembled WGS sequence"/>
</dbReference>
<accession>A0A2N0ZCE6</accession>
<proteinExistence type="inferred from homology"/>
<evidence type="ECO:0000256" key="1">
    <source>
        <dbReference type="ARBA" id="ARBA00010062"/>
    </source>
</evidence>
<evidence type="ECO:0000313" key="5">
    <source>
        <dbReference type="Proteomes" id="UP000233343"/>
    </source>
</evidence>
<organism evidence="4 5">
    <name type="scientific">Cytobacillus horneckiae</name>
    <dbReference type="NCBI Taxonomy" id="549687"/>
    <lineage>
        <taxon>Bacteria</taxon>
        <taxon>Bacillati</taxon>
        <taxon>Bacillota</taxon>
        <taxon>Bacilli</taxon>
        <taxon>Bacillales</taxon>
        <taxon>Bacillaceae</taxon>
        <taxon>Cytobacillus</taxon>
    </lineage>
</organism>
<protein>
    <recommendedName>
        <fullName evidence="3">Leucine-binding protein domain-containing protein</fullName>
    </recommendedName>
</protein>
<keyword evidence="2" id="KW-0732">Signal</keyword>
<gene>
    <name evidence="4" type="ORF">CWS20_20350</name>
</gene>
<dbReference type="PANTHER" id="PTHR47151">
    <property type="entry name" value="LEU/ILE/VAL-BINDING ABC TRANSPORTER SUBUNIT"/>
    <property type="match status" value="1"/>
</dbReference>
<dbReference type="AlphaFoldDB" id="A0A2N0ZCE6"/>
<dbReference type="Pfam" id="PF13458">
    <property type="entry name" value="Peripla_BP_6"/>
    <property type="match status" value="1"/>
</dbReference>
<evidence type="ECO:0000256" key="2">
    <source>
        <dbReference type="ARBA" id="ARBA00022729"/>
    </source>
</evidence>
<evidence type="ECO:0000259" key="3">
    <source>
        <dbReference type="Pfam" id="PF13458"/>
    </source>
</evidence>
<dbReference type="EMBL" id="PISD01000049">
    <property type="protein sequence ID" value="PKG27197.1"/>
    <property type="molecule type" value="Genomic_DNA"/>
</dbReference>
<dbReference type="InterPro" id="IPR028082">
    <property type="entry name" value="Peripla_BP_I"/>
</dbReference>
<comment type="caution">
    <text evidence="4">The sequence shown here is derived from an EMBL/GenBank/DDBJ whole genome shotgun (WGS) entry which is preliminary data.</text>
</comment>
<dbReference type="Gene3D" id="3.40.50.2300">
    <property type="match status" value="2"/>
</dbReference>
<name>A0A2N0ZCE6_9BACI</name>
<dbReference type="PANTHER" id="PTHR47151:SF2">
    <property type="entry name" value="AMINO ACID BINDING PROTEIN"/>
    <property type="match status" value="1"/>
</dbReference>
<comment type="similarity">
    <text evidence="1">Belongs to the leucine-binding protein family.</text>
</comment>
<dbReference type="InterPro" id="IPR028081">
    <property type="entry name" value="Leu-bd"/>
</dbReference>
<sequence length="357" mass="40102">MNKKIVVKPVEPLEVAKRILQHKTGREVFRIGISANLGGHTRELYSGLGLAVEEYLNKKEREYDIEVLWEQSSFAHDSTTRAANQLINRGAEAVIGHLSANQSLAAATVYADIGVPFFAPGTTHPELTKLGYDNILRVCGRDEDMADEMINLAQMLAPGHTVKIIYQENNYGKQLSTLLRKSLKEKGLHLEKEIVANDLVSSDLTLDDTILFAGTYEGALLLTEKLKTINFQGRLIFGDDIFVVDFPFIVSEGLQLYTVSTKKELYGLNYDKFSMKYREIASLDPAAYSVTSYLAAKILLSNISTLKKHGYKKLLNELKNGILIENLKELSFSPNGDILDFSWEKYKIRDGKFLKIE</sequence>
<dbReference type="SUPFAM" id="SSF53822">
    <property type="entry name" value="Periplasmic binding protein-like I"/>
    <property type="match status" value="1"/>
</dbReference>
<keyword evidence="5" id="KW-1185">Reference proteome</keyword>
<reference evidence="4 5" key="1">
    <citation type="journal article" date="2010" name="Int. J. Syst. Evol. Microbiol.">
        <title>Bacillus horneckiae sp. nov., isolated from a spacecraft-assembly clean room.</title>
        <authorList>
            <person name="Vaishampayan P."/>
            <person name="Probst A."/>
            <person name="Krishnamurthi S."/>
            <person name="Ghosh S."/>
            <person name="Osman S."/>
            <person name="McDowall A."/>
            <person name="Ruckmani A."/>
            <person name="Mayilraj S."/>
            <person name="Venkateswaran K."/>
        </authorList>
    </citation>
    <scope>NUCLEOTIDE SEQUENCE [LARGE SCALE GENOMIC DNA]</scope>
    <source>
        <strain evidence="5">1PO1SC</strain>
    </source>
</reference>